<sequence length="73" mass="7929">MELTTLDAIDVHVHVEQDAHGCYSLDDELMDASASYFKSSENPTPLRFCSTLNGPGAAGHGRRAVIFRPQHGS</sequence>
<reference evidence="2" key="1">
    <citation type="journal article" date="2019" name="Int. J. Syst. Evol. Microbiol.">
        <title>The Global Catalogue of Microorganisms (GCM) 10K type strain sequencing project: providing services to taxonomists for standard genome sequencing and annotation.</title>
        <authorList>
            <consortium name="The Broad Institute Genomics Platform"/>
            <consortium name="The Broad Institute Genome Sequencing Center for Infectious Disease"/>
            <person name="Wu L."/>
            <person name="Ma J."/>
        </authorList>
    </citation>
    <scope>NUCLEOTIDE SEQUENCE [LARGE SCALE GENOMIC DNA]</scope>
    <source>
        <strain evidence="2">DT43</strain>
    </source>
</reference>
<evidence type="ECO:0000313" key="2">
    <source>
        <dbReference type="Proteomes" id="UP001596012"/>
    </source>
</evidence>
<organism evidence="1 2">
    <name type="scientific">Streptomyces xiangluensis</name>
    <dbReference type="NCBI Taxonomy" id="2665720"/>
    <lineage>
        <taxon>Bacteria</taxon>
        <taxon>Bacillati</taxon>
        <taxon>Actinomycetota</taxon>
        <taxon>Actinomycetes</taxon>
        <taxon>Kitasatosporales</taxon>
        <taxon>Streptomycetaceae</taxon>
        <taxon>Streptomyces</taxon>
    </lineage>
</organism>
<evidence type="ECO:0000313" key="1">
    <source>
        <dbReference type="EMBL" id="MFC4468749.1"/>
    </source>
</evidence>
<accession>A0ABV8YXE6</accession>
<keyword evidence="2" id="KW-1185">Reference proteome</keyword>
<comment type="caution">
    <text evidence="1">The sequence shown here is derived from an EMBL/GenBank/DDBJ whole genome shotgun (WGS) entry which is preliminary data.</text>
</comment>
<dbReference type="EMBL" id="JBHSFG010000052">
    <property type="protein sequence ID" value="MFC4468749.1"/>
    <property type="molecule type" value="Genomic_DNA"/>
</dbReference>
<protein>
    <submittedName>
        <fullName evidence="1">Uncharacterized protein</fullName>
    </submittedName>
</protein>
<dbReference type="Proteomes" id="UP001596012">
    <property type="component" value="Unassembled WGS sequence"/>
</dbReference>
<proteinExistence type="predicted"/>
<gene>
    <name evidence="1" type="ORF">ACFPH6_30170</name>
</gene>
<dbReference type="RefSeq" id="WP_386346787.1">
    <property type="nucleotide sequence ID" value="NZ_JBHSFG010000052.1"/>
</dbReference>
<name>A0ABV8YXE6_9ACTN</name>